<dbReference type="PROSITE" id="PS51724">
    <property type="entry name" value="SPOR"/>
    <property type="match status" value="1"/>
</dbReference>
<dbReference type="Gene3D" id="2.40.40.10">
    <property type="entry name" value="RlpA-like domain"/>
    <property type="match status" value="1"/>
</dbReference>
<dbReference type="EMBL" id="LAZR01000972">
    <property type="protein sequence ID" value="KKN53429.1"/>
    <property type="molecule type" value="Genomic_DNA"/>
</dbReference>
<dbReference type="AlphaFoldDB" id="A0A0F9REW9"/>
<dbReference type="Pfam" id="PF05036">
    <property type="entry name" value="SPOR"/>
    <property type="match status" value="1"/>
</dbReference>
<dbReference type="CDD" id="cd22268">
    <property type="entry name" value="DPBB_RlpA-like"/>
    <property type="match status" value="1"/>
</dbReference>
<protein>
    <recommendedName>
        <fullName evidence="4">SPOR domain-containing protein</fullName>
    </recommendedName>
</protein>
<dbReference type="GO" id="GO:0042834">
    <property type="term" value="F:peptidoglycan binding"/>
    <property type="evidence" value="ECO:0007669"/>
    <property type="project" value="InterPro"/>
</dbReference>
<dbReference type="InterPro" id="IPR034718">
    <property type="entry name" value="RlpA"/>
</dbReference>
<dbReference type="PANTHER" id="PTHR34183">
    <property type="entry name" value="ENDOLYTIC PEPTIDOGLYCAN TRANSGLYCOSYLASE RLPA"/>
    <property type="match status" value="1"/>
</dbReference>
<evidence type="ECO:0000259" key="4">
    <source>
        <dbReference type="PROSITE" id="PS51724"/>
    </source>
</evidence>
<dbReference type="InterPro" id="IPR012997">
    <property type="entry name" value="RplA"/>
</dbReference>
<keyword evidence="3" id="KW-0961">Cell wall biogenesis/degradation</keyword>
<evidence type="ECO:0000313" key="5">
    <source>
        <dbReference type="EMBL" id="KKN53429.1"/>
    </source>
</evidence>
<dbReference type="GO" id="GO:0009279">
    <property type="term" value="C:cell outer membrane"/>
    <property type="evidence" value="ECO:0007669"/>
    <property type="project" value="TreeGrafter"/>
</dbReference>
<dbReference type="GO" id="GO:0016829">
    <property type="term" value="F:lyase activity"/>
    <property type="evidence" value="ECO:0007669"/>
    <property type="project" value="UniProtKB-KW"/>
</dbReference>
<dbReference type="Pfam" id="PF03330">
    <property type="entry name" value="DPBB_1"/>
    <property type="match status" value="1"/>
</dbReference>
<dbReference type="NCBIfam" id="TIGR00413">
    <property type="entry name" value="rlpA"/>
    <property type="match status" value="1"/>
</dbReference>
<dbReference type="InterPro" id="IPR036680">
    <property type="entry name" value="SPOR-like_sf"/>
</dbReference>
<dbReference type="PANTHER" id="PTHR34183:SF1">
    <property type="entry name" value="ENDOLYTIC PEPTIDOGLYCAN TRANSGLYCOSYLASE RLPA"/>
    <property type="match status" value="1"/>
</dbReference>
<name>A0A0F9REW9_9ZZZZ</name>
<dbReference type="SUPFAM" id="SSF110997">
    <property type="entry name" value="Sporulation related repeat"/>
    <property type="match status" value="1"/>
</dbReference>
<proteinExistence type="inferred from homology"/>
<dbReference type="InterPro" id="IPR009009">
    <property type="entry name" value="RlpA-like_DPBB"/>
</dbReference>
<dbReference type="SUPFAM" id="SSF50685">
    <property type="entry name" value="Barwin-like endoglucanases"/>
    <property type="match status" value="1"/>
</dbReference>
<sequence length="274" mass="29783">MGKFIQCSVLASFVFLLASCSAPIISSKDSAPKRVPDVSAIPDAIPKAEPRSRYGNPKQYTVLGKTYRTLNSAEGYQEKGMASWYGTKFHGRRTSSGEIYDMYAMTAAHKTLPLPTYVQVTNLENGKKIIVKVNDRGPFHENRIIDLSYSAATKLGIIAKGTGLVEVKAISTKFKSVEKNMVQPQLNTAALSPVIPSASMFLQVGAFSSLKKAEEVKQKIERTVANAVVIVPFELAQGTLYRVRVGPLDNVDQGDNLAAKLASIGFSNTHIIID</sequence>
<evidence type="ECO:0000256" key="2">
    <source>
        <dbReference type="ARBA" id="ARBA00023239"/>
    </source>
</evidence>
<keyword evidence="1" id="KW-0732">Signal</keyword>
<reference evidence="5" key="1">
    <citation type="journal article" date="2015" name="Nature">
        <title>Complex archaea that bridge the gap between prokaryotes and eukaryotes.</title>
        <authorList>
            <person name="Spang A."/>
            <person name="Saw J.H."/>
            <person name="Jorgensen S.L."/>
            <person name="Zaremba-Niedzwiedzka K."/>
            <person name="Martijn J."/>
            <person name="Lind A.E."/>
            <person name="van Eijk R."/>
            <person name="Schleper C."/>
            <person name="Guy L."/>
            <person name="Ettema T.J."/>
        </authorList>
    </citation>
    <scope>NUCLEOTIDE SEQUENCE</scope>
</reference>
<dbReference type="PROSITE" id="PS51257">
    <property type="entry name" value="PROKAR_LIPOPROTEIN"/>
    <property type="match status" value="1"/>
</dbReference>
<dbReference type="InterPro" id="IPR007730">
    <property type="entry name" value="SPOR-like_dom"/>
</dbReference>
<accession>A0A0F9REW9</accession>
<dbReference type="GO" id="GO:0071555">
    <property type="term" value="P:cell wall organization"/>
    <property type="evidence" value="ECO:0007669"/>
    <property type="project" value="UniProtKB-KW"/>
</dbReference>
<comment type="caution">
    <text evidence="5">The sequence shown here is derived from an EMBL/GenBank/DDBJ whole genome shotgun (WGS) entry which is preliminary data.</text>
</comment>
<dbReference type="Gene3D" id="3.30.70.1070">
    <property type="entry name" value="Sporulation related repeat"/>
    <property type="match status" value="1"/>
</dbReference>
<keyword evidence="2" id="KW-0456">Lyase</keyword>
<feature type="domain" description="SPOR" evidence="4">
    <location>
        <begin position="194"/>
        <end position="274"/>
    </location>
</feature>
<evidence type="ECO:0000256" key="3">
    <source>
        <dbReference type="ARBA" id="ARBA00023316"/>
    </source>
</evidence>
<gene>
    <name evidence="5" type="ORF">LCGC14_0602530</name>
</gene>
<evidence type="ECO:0000256" key="1">
    <source>
        <dbReference type="ARBA" id="ARBA00022729"/>
    </source>
</evidence>
<dbReference type="FunFam" id="2.40.40.10:FF:000003">
    <property type="entry name" value="Endolytic peptidoglycan transglycosylase RlpA"/>
    <property type="match status" value="1"/>
</dbReference>
<organism evidence="5">
    <name type="scientific">marine sediment metagenome</name>
    <dbReference type="NCBI Taxonomy" id="412755"/>
    <lineage>
        <taxon>unclassified sequences</taxon>
        <taxon>metagenomes</taxon>
        <taxon>ecological metagenomes</taxon>
    </lineage>
</organism>
<dbReference type="InterPro" id="IPR036908">
    <property type="entry name" value="RlpA-like_sf"/>
</dbReference>
<dbReference type="HAMAP" id="MF_02071">
    <property type="entry name" value="RlpA"/>
    <property type="match status" value="1"/>
</dbReference>